<evidence type="ECO:0000256" key="1">
    <source>
        <dbReference type="SAM" id="SignalP"/>
    </source>
</evidence>
<sequence>MSLVKKVLFGAVLSAVAAGGFLLPSATTADAYRPCGTCPPDWFTATHP</sequence>
<evidence type="ECO:0000313" key="5">
    <source>
        <dbReference type="Proteomes" id="UP000553957"/>
    </source>
</evidence>
<evidence type="ECO:0000313" key="4">
    <source>
        <dbReference type="Proteomes" id="UP000534306"/>
    </source>
</evidence>
<feature type="signal peptide" evidence="1">
    <location>
        <begin position="1"/>
        <end position="17"/>
    </location>
</feature>
<protein>
    <submittedName>
        <fullName evidence="3">Uncharacterized protein</fullName>
    </submittedName>
</protein>
<reference evidence="2 5" key="2">
    <citation type="submission" date="2020-08" db="EMBL/GenBank/DDBJ databases">
        <title>Sequencing the genomes of 1000 actinobacteria strains.</title>
        <authorList>
            <person name="Klenk H.-P."/>
        </authorList>
    </citation>
    <scope>NUCLEOTIDE SEQUENCE [LARGE SCALE GENOMIC DNA]</scope>
    <source>
        <strain evidence="2 5">DSM 15626</strain>
    </source>
</reference>
<dbReference type="RefSeq" id="WP_171671375.1">
    <property type="nucleotide sequence ID" value="NZ_BAAAGT010000003.1"/>
</dbReference>
<proteinExistence type="predicted"/>
<comment type="caution">
    <text evidence="3">The sequence shown here is derived from an EMBL/GenBank/DDBJ whole genome shotgun (WGS) entry which is preliminary data.</text>
</comment>
<evidence type="ECO:0000313" key="3">
    <source>
        <dbReference type="EMBL" id="NOL39607.1"/>
    </source>
</evidence>
<gene>
    <name evidence="2" type="ORF">HNR71_003434</name>
    <name evidence="3" type="ORF">HPO96_05050</name>
</gene>
<reference evidence="3 4" key="1">
    <citation type="submission" date="2020-05" db="EMBL/GenBank/DDBJ databases">
        <title>Genome sequence of Kribbella sandramycini ATCC 39419.</title>
        <authorList>
            <person name="Maclea K.S."/>
            <person name="Fair J.L."/>
        </authorList>
    </citation>
    <scope>NUCLEOTIDE SEQUENCE [LARGE SCALE GENOMIC DNA]</scope>
    <source>
        <strain evidence="3 4">ATCC 39419</strain>
    </source>
</reference>
<organism evidence="3 4">
    <name type="scientific">Kribbella sandramycini</name>
    <dbReference type="NCBI Taxonomy" id="60450"/>
    <lineage>
        <taxon>Bacteria</taxon>
        <taxon>Bacillati</taxon>
        <taxon>Actinomycetota</taxon>
        <taxon>Actinomycetes</taxon>
        <taxon>Propionibacteriales</taxon>
        <taxon>Kribbellaceae</taxon>
        <taxon>Kribbella</taxon>
    </lineage>
</organism>
<evidence type="ECO:0000313" key="2">
    <source>
        <dbReference type="EMBL" id="MBB6567797.1"/>
    </source>
</evidence>
<dbReference type="AlphaFoldDB" id="A0A7Y4KVU3"/>
<accession>A0A7Y4KVU3</accession>
<dbReference type="Proteomes" id="UP000534306">
    <property type="component" value="Unassembled WGS sequence"/>
</dbReference>
<keyword evidence="4" id="KW-1185">Reference proteome</keyword>
<dbReference type="EMBL" id="JACHKF010000001">
    <property type="protein sequence ID" value="MBB6567797.1"/>
    <property type="molecule type" value="Genomic_DNA"/>
</dbReference>
<keyword evidence="1" id="KW-0732">Signal</keyword>
<dbReference type="Proteomes" id="UP000553957">
    <property type="component" value="Unassembled WGS sequence"/>
</dbReference>
<name>A0A7Y4KVU3_9ACTN</name>
<dbReference type="EMBL" id="JABJRC010000001">
    <property type="protein sequence ID" value="NOL39607.1"/>
    <property type="molecule type" value="Genomic_DNA"/>
</dbReference>
<feature type="chain" id="PRO_5044130721" evidence="1">
    <location>
        <begin position="18"/>
        <end position="48"/>
    </location>
</feature>